<proteinExistence type="predicted"/>
<evidence type="ECO:0000313" key="2">
    <source>
        <dbReference type="EMBL" id="ANJ67914.1"/>
    </source>
</evidence>
<dbReference type="EMBL" id="CP016027">
    <property type="protein sequence ID" value="ANJ67914.1"/>
    <property type="molecule type" value="Genomic_DNA"/>
</dbReference>
<dbReference type="AlphaFoldDB" id="A0A191ZJ47"/>
<name>A0A191ZJ47_9GAMM</name>
<dbReference type="Proteomes" id="UP000078596">
    <property type="component" value="Chromosome"/>
</dbReference>
<keyword evidence="1" id="KW-0472">Membrane</keyword>
<keyword evidence="1" id="KW-1133">Transmembrane helix</keyword>
<evidence type="ECO:0000256" key="1">
    <source>
        <dbReference type="SAM" id="Phobius"/>
    </source>
</evidence>
<reference evidence="2 3" key="1">
    <citation type="submission" date="2016-06" db="EMBL/GenBank/DDBJ databases">
        <title>Insight into the functional genes involving in sulfur oxidation in Pearl River water.</title>
        <authorList>
            <person name="Luo J."/>
            <person name="Tan X."/>
            <person name="Lin W."/>
        </authorList>
    </citation>
    <scope>NUCLEOTIDE SEQUENCE [LARGE SCALE GENOMIC DNA]</scope>
    <source>
        <strain evidence="2 3">LS2</strain>
    </source>
</reference>
<dbReference type="RefSeq" id="WP_066101734.1">
    <property type="nucleotide sequence ID" value="NZ_CP016027.1"/>
</dbReference>
<protein>
    <submittedName>
        <fullName evidence="2">Uncharacterized protein</fullName>
    </submittedName>
</protein>
<accession>A0A191ZJ47</accession>
<evidence type="ECO:0000313" key="3">
    <source>
        <dbReference type="Proteomes" id="UP000078596"/>
    </source>
</evidence>
<organism evidence="2 3">
    <name type="scientific">Halothiobacillus diazotrophicus</name>
    <dbReference type="NCBI Taxonomy" id="1860122"/>
    <lineage>
        <taxon>Bacteria</taxon>
        <taxon>Pseudomonadati</taxon>
        <taxon>Pseudomonadota</taxon>
        <taxon>Gammaproteobacteria</taxon>
        <taxon>Chromatiales</taxon>
        <taxon>Halothiobacillaceae</taxon>
        <taxon>Halothiobacillus</taxon>
    </lineage>
</organism>
<keyword evidence="3" id="KW-1185">Reference proteome</keyword>
<sequence>MQLTISGTEYSGAVTAEAIEGAIRGLADQEEGFVILSLSTQTYVQVAGTPQDGYVLEYRDGTPDQHYSCENPNLTEDEVIGVFLHFFAQDDEWKQCVPWTSTWAANWMDRDENGAAQGSSGGMGRAAIVIAVLIALAVVAWLVVKG</sequence>
<dbReference type="KEGG" id="haz:A9404_11465"/>
<keyword evidence="1" id="KW-0812">Transmembrane</keyword>
<dbReference type="OrthoDB" id="3829914at2"/>
<feature type="transmembrane region" description="Helical" evidence="1">
    <location>
        <begin position="126"/>
        <end position="144"/>
    </location>
</feature>
<gene>
    <name evidence="2" type="ORF">A9404_11465</name>
</gene>